<comment type="caution">
    <text evidence="1">The sequence shown here is derived from an EMBL/GenBank/DDBJ whole genome shotgun (WGS) entry which is preliminary data.</text>
</comment>
<dbReference type="RefSeq" id="WP_184865921.1">
    <property type="nucleotide sequence ID" value="NZ_JACHLK010000031.1"/>
</dbReference>
<evidence type="ECO:0000313" key="1">
    <source>
        <dbReference type="EMBL" id="MBB6564170.1"/>
    </source>
</evidence>
<dbReference type="Proteomes" id="UP000575083">
    <property type="component" value="Unassembled WGS sequence"/>
</dbReference>
<reference evidence="1 2" key="1">
    <citation type="submission" date="2020-08" db="EMBL/GenBank/DDBJ databases">
        <title>Functional genomics of gut bacteria from endangered species of beetles.</title>
        <authorList>
            <person name="Carlos-Shanley C."/>
        </authorList>
    </citation>
    <scope>NUCLEOTIDE SEQUENCE [LARGE SCALE GENOMIC DNA]</scope>
    <source>
        <strain evidence="1 2">S00198</strain>
    </source>
</reference>
<gene>
    <name evidence="1" type="ORF">HNP48_006897</name>
</gene>
<dbReference type="EMBL" id="JACHLK010000031">
    <property type="protein sequence ID" value="MBB6564170.1"/>
    <property type="molecule type" value="Genomic_DNA"/>
</dbReference>
<keyword evidence="2" id="KW-1185">Reference proteome</keyword>
<protein>
    <submittedName>
        <fullName evidence="1">Uncharacterized protein</fullName>
    </submittedName>
</protein>
<dbReference type="AlphaFoldDB" id="A0A7X0PLI9"/>
<sequence length="134" mass="14585">MPTPTPTTPNRLPTPFESLAGVAKFLGAQEMSPAFYARHAQAIDGACAFLQELVREHPSLEMAFNAALPLPVEEGGKLVLQALSSIQFAEQKLHWFDSQMNTTLRALAPVVRDPALPTWMAQCRWAVDGAAVNV</sequence>
<organism evidence="1 2">
    <name type="scientific">Acidovorax soli</name>
    <dbReference type="NCBI Taxonomy" id="592050"/>
    <lineage>
        <taxon>Bacteria</taxon>
        <taxon>Pseudomonadati</taxon>
        <taxon>Pseudomonadota</taxon>
        <taxon>Betaproteobacteria</taxon>
        <taxon>Burkholderiales</taxon>
        <taxon>Comamonadaceae</taxon>
        <taxon>Acidovorax</taxon>
    </lineage>
</organism>
<proteinExistence type="predicted"/>
<name>A0A7X0PLI9_9BURK</name>
<accession>A0A7X0PLI9</accession>
<evidence type="ECO:0000313" key="2">
    <source>
        <dbReference type="Proteomes" id="UP000575083"/>
    </source>
</evidence>